<dbReference type="InterPro" id="IPR027417">
    <property type="entry name" value="P-loop_NTPase"/>
</dbReference>
<dbReference type="GO" id="GO:0003924">
    <property type="term" value="F:GTPase activity"/>
    <property type="evidence" value="ECO:0007669"/>
    <property type="project" value="InterPro"/>
</dbReference>
<dbReference type="STRING" id="1392247.A0A3N4L0V8"/>
<name>A0A3N4L0V8_9PEZI</name>
<dbReference type="Gene3D" id="3.40.50.300">
    <property type="entry name" value="P-loop containing nucleotide triphosphate hydrolases"/>
    <property type="match status" value="1"/>
</dbReference>
<feature type="region of interest" description="Disordered" evidence="3">
    <location>
        <begin position="180"/>
        <end position="228"/>
    </location>
</feature>
<dbReference type="GO" id="GO:0007165">
    <property type="term" value="P:signal transduction"/>
    <property type="evidence" value="ECO:0007669"/>
    <property type="project" value="InterPro"/>
</dbReference>
<dbReference type="InterPro" id="IPR005225">
    <property type="entry name" value="Small_GTP-bd"/>
</dbReference>
<dbReference type="GO" id="GO:0016020">
    <property type="term" value="C:membrane"/>
    <property type="evidence" value="ECO:0007669"/>
    <property type="project" value="InterPro"/>
</dbReference>
<dbReference type="EMBL" id="ML119114">
    <property type="protein sequence ID" value="RPB15309.1"/>
    <property type="molecule type" value="Genomic_DNA"/>
</dbReference>
<reference evidence="4 5" key="1">
    <citation type="journal article" date="2018" name="Nat. Ecol. Evol.">
        <title>Pezizomycetes genomes reveal the molecular basis of ectomycorrhizal truffle lifestyle.</title>
        <authorList>
            <person name="Murat C."/>
            <person name="Payen T."/>
            <person name="Noel B."/>
            <person name="Kuo A."/>
            <person name="Morin E."/>
            <person name="Chen J."/>
            <person name="Kohler A."/>
            <person name="Krizsan K."/>
            <person name="Balestrini R."/>
            <person name="Da Silva C."/>
            <person name="Montanini B."/>
            <person name="Hainaut M."/>
            <person name="Levati E."/>
            <person name="Barry K.W."/>
            <person name="Belfiori B."/>
            <person name="Cichocki N."/>
            <person name="Clum A."/>
            <person name="Dockter R.B."/>
            <person name="Fauchery L."/>
            <person name="Guy J."/>
            <person name="Iotti M."/>
            <person name="Le Tacon F."/>
            <person name="Lindquist E.A."/>
            <person name="Lipzen A."/>
            <person name="Malagnac F."/>
            <person name="Mello A."/>
            <person name="Molinier V."/>
            <person name="Miyauchi S."/>
            <person name="Poulain J."/>
            <person name="Riccioni C."/>
            <person name="Rubini A."/>
            <person name="Sitrit Y."/>
            <person name="Splivallo R."/>
            <person name="Traeger S."/>
            <person name="Wang M."/>
            <person name="Zifcakova L."/>
            <person name="Wipf D."/>
            <person name="Zambonelli A."/>
            <person name="Paolocci F."/>
            <person name="Nowrousian M."/>
            <person name="Ottonello S."/>
            <person name="Baldrian P."/>
            <person name="Spatafora J.W."/>
            <person name="Henrissat B."/>
            <person name="Nagy L.G."/>
            <person name="Aury J.M."/>
            <person name="Wincker P."/>
            <person name="Grigoriev I.V."/>
            <person name="Bonfante P."/>
            <person name="Martin F.M."/>
        </authorList>
    </citation>
    <scope>NUCLEOTIDE SEQUENCE [LARGE SCALE GENOMIC DNA]</scope>
    <source>
        <strain evidence="4 5">CCBAS932</strain>
    </source>
</reference>
<dbReference type="PROSITE" id="PS51421">
    <property type="entry name" value="RAS"/>
    <property type="match status" value="1"/>
</dbReference>
<dbReference type="AlphaFoldDB" id="A0A3N4L0V8"/>
<dbReference type="SMART" id="SM00173">
    <property type="entry name" value="RAS"/>
    <property type="match status" value="1"/>
</dbReference>
<dbReference type="Pfam" id="PF00071">
    <property type="entry name" value="Ras"/>
    <property type="match status" value="1"/>
</dbReference>
<dbReference type="InParanoid" id="A0A3N4L0V8"/>
<evidence type="ECO:0000313" key="5">
    <source>
        <dbReference type="Proteomes" id="UP000277580"/>
    </source>
</evidence>
<evidence type="ECO:0000256" key="1">
    <source>
        <dbReference type="ARBA" id="ARBA00022741"/>
    </source>
</evidence>
<dbReference type="FunFam" id="3.40.50.300:FF:001447">
    <property type="entry name" value="Ras-related protein Rab-1B"/>
    <property type="match status" value="1"/>
</dbReference>
<dbReference type="SMART" id="SM00174">
    <property type="entry name" value="RHO"/>
    <property type="match status" value="1"/>
</dbReference>
<dbReference type="SMART" id="SM00175">
    <property type="entry name" value="RAB"/>
    <property type="match status" value="1"/>
</dbReference>
<dbReference type="PANTHER" id="PTHR24070">
    <property type="entry name" value="RAS, DI-RAS, AND RHEB FAMILY MEMBERS OF SMALL GTPASE SUPERFAMILY"/>
    <property type="match status" value="1"/>
</dbReference>
<gene>
    <name evidence="4" type="ORF">P167DRAFT_533499</name>
</gene>
<sequence length="238" mass="25899">MLETISITVCGDGGTGKSSISLRLVRSKWTHEYDPTVQDSYSVTRAVDGREYQLSLTDTAGQEEYRGLWAQQNLAADAYLLVYDITNHDSLLQLDYFNDIIEMESEERMLQPGAVPHVKIVAGNKCDLANSRQVSSQEGLAWARSHDCGFMETSARNVVNVEETFALLVRRVVAAREAARNGTAAVNSGRGQQSMAANGENPNNNMNEKERGTNTPKPGEAGSASGASKKKFGCCVIC</sequence>
<proteinExistence type="predicted"/>
<protein>
    <submittedName>
        <fullName evidence="4">Ras-domain-containing protein</fullName>
    </submittedName>
</protein>
<dbReference type="Proteomes" id="UP000277580">
    <property type="component" value="Unassembled WGS sequence"/>
</dbReference>
<evidence type="ECO:0000256" key="2">
    <source>
        <dbReference type="ARBA" id="ARBA00023134"/>
    </source>
</evidence>
<dbReference type="OrthoDB" id="265044at2759"/>
<dbReference type="PROSITE" id="PS51419">
    <property type="entry name" value="RAB"/>
    <property type="match status" value="1"/>
</dbReference>
<keyword evidence="1" id="KW-0547">Nucleotide-binding</keyword>
<organism evidence="4 5">
    <name type="scientific">Morchella conica CCBAS932</name>
    <dbReference type="NCBI Taxonomy" id="1392247"/>
    <lineage>
        <taxon>Eukaryota</taxon>
        <taxon>Fungi</taxon>
        <taxon>Dikarya</taxon>
        <taxon>Ascomycota</taxon>
        <taxon>Pezizomycotina</taxon>
        <taxon>Pezizomycetes</taxon>
        <taxon>Pezizales</taxon>
        <taxon>Morchellaceae</taxon>
        <taxon>Morchella</taxon>
    </lineage>
</organism>
<dbReference type="InterPro" id="IPR020849">
    <property type="entry name" value="Small_GTPase_Ras-type"/>
</dbReference>
<accession>A0A3N4L0V8</accession>
<dbReference type="PRINTS" id="PR00449">
    <property type="entry name" value="RASTRNSFRMNG"/>
</dbReference>
<keyword evidence="2" id="KW-0342">GTP-binding</keyword>
<evidence type="ECO:0000256" key="3">
    <source>
        <dbReference type="SAM" id="MobiDB-lite"/>
    </source>
</evidence>
<dbReference type="InterPro" id="IPR001806">
    <property type="entry name" value="Small_GTPase"/>
</dbReference>
<evidence type="ECO:0000313" key="4">
    <source>
        <dbReference type="EMBL" id="RPB15309.1"/>
    </source>
</evidence>
<dbReference type="NCBIfam" id="TIGR00231">
    <property type="entry name" value="small_GTP"/>
    <property type="match status" value="1"/>
</dbReference>
<keyword evidence="5" id="KW-1185">Reference proteome</keyword>
<dbReference type="GO" id="GO:0005525">
    <property type="term" value="F:GTP binding"/>
    <property type="evidence" value="ECO:0007669"/>
    <property type="project" value="UniProtKB-KW"/>
</dbReference>
<dbReference type="SUPFAM" id="SSF52540">
    <property type="entry name" value="P-loop containing nucleoside triphosphate hydrolases"/>
    <property type="match status" value="1"/>
</dbReference>